<sequence length="340" mass="39927">MLNIHKLWLFSSLCVIVIVVLYFQSEITRLEEAYRKLEYKLVQSHSDSRQFTSKDALKDDDDLVVIYNRVPKTGSTSFVGVAYDLCKKNHFKVLHINITANMHVMSLSNQYKFAQNVTKWQEMKPALYHGHMAFLNFERLGTSSKPIFINLIRKPLDRLVSYYYFLRHGDNFRPHLVRKKHGDKMTFDECVEKGQPDCDPNNMWLQVPFFCGHAAECWKPGSPWALQQAKHNLVNHYLVVGVTEEMLDFISVLEASLPRLFKGATEHYLNSNKSHLRQTSSKIDPSQRTIDKIQQSTIWKMENDLYEFALEHFKFVKKKILLRETNSVPQVFFYEKIRPK</sequence>
<keyword evidence="7 12" id="KW-1133">Transmembrane helix</keyword>
<dbReference type="SUPFAM" id="SSF52540">
    <property type="entry name" value="P-loop containing nucleoside triphosphate hydrolases"/>
    <property type="match status" value="1"/>
</dbReference>
<accession>A0AAU9V2K4</accession>
<dbReference type="FunFam" id="3.40.50.300:FF:001418">
    <property type="entry name" value="Heparan sulfate 2-o-sulfotransferase"/>
    <property type="match status" value="1"/>
</dbReference>
<evidence type="ECO:0000256" key="6">
    <source>
        <dbReference type="ARBA" id="ARBA00022968"/>
    </source>
</evidence>
<dbReference type="InterPro" id="IPR027417">
    <property type="entry name" value="P-loop_NTPase"/>
</dbReference>
<evidence type="ECO:0000256" key="4">
    <source>
        <dbReference type="ARBA" id="ARBA00022679"/>
    </source>
</evidence>
<comment type="subcellular location">
    <subcellularLocation>
        <location evidence="1">Golgi apparatus membrane</location>
        <topology evidence="1">Single-pass type II membrane protein</topology>
    </subcellularLocation>
</comment>
<evidence type="ECO:0000256" key="2">
    <source>
        <dbReference type="ARBA" id="ARBA00010569"/>
    </source>
</evidence>
<dbReference type="GO" id="GO:0004394">
    <property type="term" value="F:heparan sulfate 2-sulfotransferase activity"/>
    <property type="evidence" value="ECO:0007669"/>
    <property type="project" value="UniProtKB-ARBA"/>
</dbReference>
<keyword evidence="8" id="KW-0333">Golgi apparatus</keyword>
<protein>
    <recommendedName>
        <fullName evidence="15">Heparin sulfate O-sulfotransferase</fullName>
    </recommendedName>
</protein>
<keyword evidence="9 12" id="KW-0472">Membrane</keyword>
<comment type="similarity">
    <text evidence="2">Belongs to the sulfotransferase 3 family.</text>
</comment>
<evidence type="ECO:0000256" key="11">
    <source>
        <dbReference type="ARBA" id="ARBA00023180"/>
    </source>
</evidence>
<dbReference type="InterPro" id="IPR005331">
    <property type="entry name" value="Sulfotransferase"/>
</dbReference>
<gene>
    <name evidence="13" type="ORF">EEDITHA_LOCUS19356</name>
</gene>
<evidence type="ECO:0000256" key="3">
    <source>
        <dbReference type="ARBA" id="ARBA00011233"/>
    </source>
</evidence>
<evidence type="ECO:0008006" key="15">
    <source>
        <dbReference type="Google" id="ProtNLM"/>
    </source>
</evidence>
<dbReference type="PANTHER" id="PTHR12129:SF17">
    <property type="entry name" value="HEPARAN SULFATE 2-O-SULFOTRANSFERASE 1"/>
    <property type="match status" value="1"/>
</dbReference>
<dbReference type="PANTHER" id="PTHR12129">
    <property type="entry name" value="HEPARAN SULFATE 2-O-SULFOTRANSFERASE"/>
    <property type="match status" value="1"/>
</dbReference>
<keyword evidence="10" id="KW-1015">Disulfide bond</keyword>
<dbReference type="EMBL" id="CAKOGL010000027">
    <property type="protein sequence ID" value="CAH2105044.1"/>
    <property type="molecule type" value="Genomic_DNA"/>
</dbReference>
<evidence type="ECO:0000256" key="10">
    <source>
        <dbReference type="ARBA" id="ARBA00023157"/>
    </source>
</evidence>
<dbReference type="Pfam" id="PF03567">
    <property type="entry name" value="Sulfotransfer_2"/>
    <property type="match status" value="1"/>
</dbReference>
<dbReference type="InterPro" id="IPR007734">
    <property type="entry name" value="Heparan_SO4_2-O-STrfase"/>
</dbReference>
<dbReference type="GO" id="GO:0000139">
    <property type="term" value="C:Golgi membrane"/>
    <property type="evidence" value="ECO:0007669"/>
    <property type="project" value="UniProtKB-SubCell"/>
</dbReference>
<evidence type="ECO:0000313" key="14">
    <source>
        <dbReference type="Proteomes" id="UP001153954"/>
    </source>
</evidence>
<dbReference type="AlphaFoldDB" id="A0AAU9V2K4"/>
<evidence type="ECO:0000256" key="5">
    <source>
        <dbReference type="ARBA" id="ARBA00022692"/>
    </source>
</evidence>
<dbReference type="Proteomes" id="UP001153954">
    <property type="component" value="Unassembled WGS sequence"/>
</dbReference>
<evidence type="ECO:0000256" key="8">
    <source>
        <dbReference type="ARBA" id="ARBA00023034"/>
    </source>
</evidence>
<feature type="transmembrane region" description="Helical" evidence="12">
    <location>
        <begin position="7"/>
        <end position="25"/>
    </location>
</feature>
<keyword evidence="14" id="KW-1185">Reference proteome</keyword>
<keyword evidence="6" id="KW-0735">Signal-anchor</keyword>
<evidence type="ECO:0000256" key="7">
    <source>
        <dbReference type="ARBA" id="ARBA00022989"/>
    </source>
</evidence>
<dbReference type="Gene3D" id="3.40.50.300">
    <property type="entry name" value="P-loop containing nucleotide triphosphate hydrolases"/>
    <property type="match status" value="1"/>
</dbReference>
<keyword evidence="11" id="KW-0325">Glycoprotein</keyword>
<evidence type="ECO:0000256" key="12">
    <source>
        <dbReference type="SAM" id="Phobius"/>
    </source>
</evidence>
<keyword evidence="5 12" id="KW-0812">Transmembrane</keyword>
<proteinExistence type="inferred from homology"/>
<reference evidence="13" key="1">
    <citation type="submission" date="2022-03" db="EMBL/GenBank/DDBJ databases">
        <authorList>
            <person name="Tunstrom K."/>
        </authorList>
    </citation>
    <scope>NUCLEOTIDE SEQUENCE</scope>
</reference>
<evidence type="ECO:0000256" key="9">
    <source>
        <dbReference type="ARBA" id="ARBA00023136"/>
    </source>
</evidence>
<organism evidence="13 14">
    <name type="scientific">Euphydryas editha</name>
    <name type="common">Edith's checkerspot</name>
    <dbReference type="NCBI Taxonomy" id="104508"/>
    <lineage>
        <taxon>Eukaryota</taxon>
        <taxon>Metazoa</taxon>
        <taxon>Ecdysozoa</taxon>
        <taxon>Arthropoda</taxon>
        <taxon>Hexapoda</taxon>
        <taxon>Insecta</taxon>
        <taxon>Pterygota</taxon>
        <taxon>Neoptera</taxon>
        <taxon>Endopterygota</taxon>
        <taxon>Lepidoptera</taxon>
        <taxon>Glossata</taxon>
        <taxon>Ditrysia</taxon>
        <taxon>Papilionoidea</taxon>
        <taxon>Nymphalidae</taxon>
        <taxon>Nymphalinae</taxon>
        <taxon>Euphydryas</taxon>
    </lineage>
</organism>
<comment type="subunit">
    <text evidence="3">Homotrimer.</text>
</comment>
<dbReference type="GO" id="GO:0015012">
    <property type="term" value="P:heparan sulfate proteoglycan biosynthetic process"/>
    <property type="evidence" value="ECO:0007669"/>
    <property type="project" value="UniProtKB-ARBA"/>
</dbReference>
<keyword evidence="4" id="KW-0808">Transferase</keyword>
<evidence type="ECO:0000256" key="1">
    <source>
        <dbReference type="ARBA" id="ARBA00004323"/>
    </source>
</evidence>
<name>A0AAU9V2K4_EUPED</name>
<evidence type="ECO:0000313" key="13">
    <source>
        <dbReference type="EMBL" id="CAH2105044.1"/>
    </source>
</evidence>
<comment type="caution">
    <text evidence="13">The sequence shown here is derived from an EMBL/GenBank/DDBJ whole genome shotgun (WGS) entry which is preliminary data.</text>
</comment>